<name>A0A7U2R8C1_FLAPS</name>
<reference evidence="2 3" key="1">
    <citation type="submission" date="2020-07" db="EMBL/GenBank/DDBJ databases">
        <title>Genomic characterization of Flavobacterium psychrophilum strains.</title>
        <authorList>
            <person name="Castillo D."/>
            <person name="Jorgensen J."/>
            <person name="Middelboe M."/>
        </authorList>
    </citation>
    <scope>NUCLEOTIDE SEQUENCE [LARGE SCALE GENOMIC DNA]</scope>
    <source>
        <strain evidence="2 3">FPS-R7</strain>
    </source>
</reference>
<dbReference type="RefSeq" id="WP_123937856.1">
    <property type="nucleotide sequence ID" value="NZ_BCNG01000007.1"/>
</dbReference>
<dbReference type="EMBL" id="CP059075">
    <property type="protein sequence ID" value="QRE02765.1"/>
    <property type="molecule type" value="Genomic_DNA"/>
</dbReference>
<evidence type="ECO:0000256" key="1">
    <source>
        <dbReference type="SAM" id="Phobius"/>
    </source>
</evidence>
<accession>A0A7U2R8C1</accession>
<protein>
    <recommendedName>
        <fullName evidence="4">Acyltransferase</fullName>
    </recommendedName>
</protein>
<organism evidence="2 3">
    <name type="scientific">Flavobacterium psychrophilum</name>
    <dbReference type="NCBI Taxonomy" id="96345"/>
    <lineage>
        <taxon>Bacteria</taxon>
        <taxon>Pseudomonadati</taxon>
        <taxon>Bacteroidota</taxon>
        <taxon>Flavobacteriia</taxon>
        <taxon>Flavobacteriales</taxon>
        <taxon>Flavobacteriaceae</taxon>
        <taxon>Flavobacterium</taxon>
    </lineage>
</organism>
<evidence type="ECO:0000313" key="2">
    <source>
        <dbReference type="EMBL" id="QRE02765.1"/>
    </source>
</evidence>
<dbReference type="Proteomes" id="UP000596329">
    <property type="component" value="Chromosome"/>
</dbReference>
<evidence type="ECO:0008006" key="4">
    <source>
        <dbReference type="Google" id="ProtNLM"/>
    </source>
</evidence>
<keyword evidence="1" id="KW-0812">Transmembrane</keyword>
<keyword evidence="1" id="KW-0472">Membrane</keyword>
<dbReference type="AlphaFoldDB" id="A0A7U2R8C1"/>
<evidence type="ECO:0000313" key="3">
    <source>
        <dbReference type="Proteomes" id="UP000596329"/>
    </source>
</evidence>
<sequence>MHKNKYSIIWECMRFALAIGIILHYGDWFGFNTIVSKGNYFILAYLSVSVLANIYLITIDFKLENNSFSNT</sequence>
<keyword evidence="1" id="KW-1133">Transmembrane helix</keyword>
<proteinExistence type="predicted"/>
<feature type="transmembrane region" description="Helical" evidence="1">
    <location>
        <begin position="38"/>
        <end position="57"/>
    </location>
</feature>
<feature type="transmembrane region" description="Helical" evidence="1">
    <location>
        <begin position="7"/>
        <end position="26"/>
    </location>
</feature>
<gene>
    <name evidence="2" type="ORF">H0H26_07495</name>
</gene>